<organism evidence="1 2">
    <name type="scientific">Anaerosporobacter mobilis DSM 15930</name>
    <dbReference type="NCBI Taxonomy" id="1120996"/>
    <lineage>
        <taxon>Bacteria</taxon>
        <taxon>Bacillati</taxon>
        <taxon>Bacillota</taxon>
        <taxon>Clostridia</taxon>
        <taxon>Lachnospirales</taxon>
        <taxon>Lachnospiraceae</taxon>
        <taxon>Anaerosporobacter</taxon>
    </lineage>
</organism>
<name>A0A1M7MKC8_9FIRM</name>
<dbReference type="AlphaFoldDB" id="A0A1M7MKC8"/>
<dbReference type="RefSeq" id="WP_073290391.1">
    <property type="nucleotide sequence ID" value="NZ_FRCP01000021.1"/>
</dbReference>
<dbReference type="OrthoDB" id="1642058at2"/>
<evidence type="ECO:0008006" key="3">
    <source>
        <dbReference type="Google" id="ProtNLM"/>
    </source>
</evidence>
<gene>
    <name evidence="1" type="ORF">SAMN02746066_03858</name>
</gene>
<proteinExistence type="predicted"/>
<evidence type="ECO:0000313" key="1">
    <source>
        <dbReference type="EMBL" id="SHM90894.1"/>
    </source>
</evidence>
<sequence length="439" mass="50145">MTKKDVLELKRRLKKDECTFTKLCGCYVNGEKKRILNLEETFLNLKEEEFYKYLEIAKKTLSGTVGNNILQLEFPLDEEKPGGKQQFLMGLKESKLRNEGLLEAFYQLIIDNYDYAGNYLILLFHDAYDVMTKTSDNNKLDESEEVYEYLLCAICPVTLTKAGLGYLEIENRIGPRNRDWVVNAPDTGFVFPAFSDRSTDIHSVMYYTKDAKEPHKELMEFVLGCPPKETATEQKHAFQNIINNAVRDEEKSNRVFMEIQESLNQMVDEQAEYKDTKADPVILTSDSIEEVIESCDLPEEISKTIKNSYVEKFGETPPVVDHLLDSKVLAASAQIRKEKALVEKVQQLQEKLEEVTALKSDSFLDTSSNDQQPGADVDNNLSIQSTEFLDSEDGNFDVILRVKPQKVQEITYEIINGKKCIIIPMSENEHADLNGITTF</sequence>
<keyword evidence="2" id="KW-1185">Reference proteome</keyword>
<evidence type="ECO:0000313" key="2">
    <source>
        <dbReference type="Proteomes" id="UP000184038"/>
    </source>
</evidence>
<dbReference type="EMBL" id="FRCP01000021">
    <property type="protein sequence ID" value="SHM90894.1"/>
    <property type="molecule type" value="Genomic_DNA"/>
</dbReference>
<protein>
    <recommendedName>
        <fullName evidence="3">DUF4317 domain-containing protein</fullName>
    </recommendedName>
</protein>
<dbReference type="Proteomes" id="UP000184038">
    <property type="component" value="Unassembled WGS sequence"/>
</dbReference>
<dbReference type="STRING" id="1120996.SAMN02746066_03858"/>
<dbReference type="InterPro" id="IPR025466">
    <property type="entry name" value="DUF4317"/>
</dbReference>
<accession>A0A1M7MKC8</accession>
<reference evidence="1 2" key="1">
    <citation type="submission" date="2016-11" db="EMBL/GenBank/DDBJ databases">
        <authorList>
            <person name="Jaros S."/>
            <person name="Januszkiewicz K."/>
            <person name="Wedrychowicz H."/>
        </authorList>
    </citation>
    <scope>NUCLEOTIDE SEQUENCE [LARGE SCALE GENOMIC DNA]</scope>
    <source>
        <strain evidence="1 2">DSM 15930</strain>
    </source>
</reference>
<dbReference type="Pfam" id="PF14199">
    <property type="entry name" value="DUF4317"/>
    <property type="match status" value="1"/>
</dbReference>